<dbReference type="GO" id="GO:0008270">
    <property type="term" value="F:zinc ion binding"/>
    <property type="evidence" value="ECO:0007669"/>
    <property type="project" value="UniProtKB-KW"/>
</dbReference>
<dbReference type="SMART" id="SM00558">
    <property type="entry name" value="JmjC"/>
    <property type="match status" value="1"/>
</dbReference>
<dbReference type="SUPFAM" id="SSF46774">
    <property type="entry name" value="ARID-like"/>
    <property type="match status" value="1"/>
</dbReference>
<keyword evidence="4" id="KW-0862">Zinc</keyword>
<feature type="compositionally biased region" description="Polar residues" evidence="7">
    <location>
        <begin position="1424"/>
        <end position="1437"/>
    </location>
</feature>
<evidence type="ECO:0000256" key="7">
    <source>
        <dbReference type="SAM" id="MobiDB-lite"/>
    </source>
</evidence>
<evidence type="ECO:0000259" key="8">
    <source>
        <dbReference type="PROSITE" id="PS50016"/>
    </source>
</evidence>
<dbReference type="GO" id="GO:0005634">
    <property type="term" value="C:nucleus"/>
    <property type="evidence" value="ECO:0007669"/>
    <property type="project" value="UniProtKB-SubCell"/>
</dbReference>
<keyword evidence="5" id="KW-0539">Nucleus</keyword>
<feature type="compositionally biased region" description="Basic and acidic residues" evidence="7">
    <location>
        <begin position="1441"/>
        <end position="1455"/>
    </location>
</feature>
<accession>A0A7H9AXD8</accession>
<gene>
    <name evidence="11" type="ORF">HG535_0B01160</name>
</gene>
<dbReference type="SMART" id="SM00249">
    <property type="entry name" value="PHD"/>
    <property type="match status" value="1"/>
</dbReference>
<evidence type="ECO:0000313" key="12">
    <source>
        <dbReference type="Proteomes" id="UP000509704"/>
    </source>
</evidence>
<feature type="domain" description="PHD-type" evidence="8">
    <location>
        <begin position="1249"/>
        <end position="1301"/>
    </location>
</feature>
<evidence type="ECO:0000313" key="11">
    <source>
        <dbReference type="EMBL" id="QLG71078.1"/>
    </source>
</evidence>
<feature type="domain" description="JmjC" evidence="10">
    <location>
        <begin position="495"/>
        <end position="708"/>
    </location>
</feature>
<evidence type="ECO:0000256" key="3">
    <source>
        <dbReference type="ARBA" id="ARBA00022771"/>
    </source>
</evidence>
<dbReference type="Gene3D" id="3.30.40.10">
    <property type="entry name" value="Zinc/RING finger domain, C3HC4 (zinc finger)"/>
    <property type="match status" value="1"/>
</dbReference>
<dbReference type="Pfam" id="PF08429">
    <property type="entry name" value="PLU-1"/>
    <property type="match status" value="1"/>
</dbReference>
<dbReference type="PROSITE" id="PS51184">
    <property type="entry name" value="JMJC"/>
    <property type="match status" value="1"/>
</dbReference>
<dbReference type="SUPFAM" id="SSF51197">
    <property type="entry name" value="Clavaminate synthase-like"/>
    <property type="match status" value="1"/>
</dbReference>
<keyword evidence="3 6" id="KW-0863">Zinc-finger</keyword>
<evidence type="ECO:0000256" key="4">
    <source>
        <dbReference type="ARBA" id="ARBA00022833"/>
    </source>
</evidence>
<dbReference type="PROSITE" id="PS50016">
    <property type="entry name" value="ZF_PHD_2"/>
    <property type="match status" value="1"/>
</dbReference>
<dbReference type="GO" id="GO:0000785">
    <property type="term" value="C:chromatin"/>
    <property type="evidence" value="ECO:0007669"/>
    <property type="project" value="TreeGrafter"/>
</dbReference>
<dbReference type="Pfam" id="PF01388">
    <property type="entry name" value="ARID"/>
    <property type="match status" value="1"/>
</dbReference>
<evidence type="ECO:0008006" key="13">
    <source>
        <dbReference type="Google" id="ProtNLM"/>
    </source>
</evidence>
<dbReference type="SMART" id="SM01014">
    <property type="entry name" value="ARID"/>
    <property type="match status" value="1"/>
</dbReference>
<evidence type="ECO:0000259" key="9">
    <source>
        <dbReference type="PROSITE" id="PS51011"/>
    </source>
</evidence>
<dbReference type="InterPro" id="IPR019787">
    <property type="entry name" value="Znf_PHD-finger"/>
</dbReference>
<dbReference type="PROSITE" id="PS01359">
    <property type="entry name" value="ZF_PHD_1"/>
    <property type="match status" value="1"/>
</dbReference>
<dbReference type="SMART" id="SM00501">
    <property type="entry name" value="BRIGHT"/>
    <property type="match status" value="1"/>
</dbReference>
<dbReference type="CDD" id="cd16100">
    <property type="entry name" value="ARID"/>
    <property type="match status" value="1"/>
</dbReference>
<dbReference type="Pfam" id="PF02373">
    <property type="entry name" value="JmjC"/>
    <property type="match status" value="2"/>
</dbReference>
<dbReference type="EMBL" id="CP058605">
    <property type="protein sequence ID" value="QLG71078.1"/>
    <property type="molecule type" value="Genomic_DNA"/>
</dbReference>
<proteinExistence type="predicted"/>
<keyword evidence="2" id="KW-0479">Metal-binding</keyword>
<dbReference type="RefSeq" id="XP_037142806.1">
    <property type="nucleotide sequence ID" value="XM_037286911.1"/>
</dbReference>
<feature type="region of interest" description="Disordered" evidence="7">
    <location>
        <begin position="1424"/>
        <end position="1455"/>
    </location>
</feature>
<dbReference type="InterPro" id="IPR013637">
    <property type="entry name" value="Lys_sp_deMease-like_dom"/>
</dbReference>
<dbReference type="InterPro" id="IPR001606">
    <property type="entry name" value="ARID_dom"/>
</dbReference>
<dbReference type="OrthoDB" id="1678912at2759"/>
<evidence type="ECO:0000259" key="10">
    <source>
        <dbReference type="PROSITE" id="PS51184"/>
    </source>
</evidence>
<reference evidence="11 12" key="1">
    <citation type="submission" date="2020-07" db="EMBL/GenBank/DDBJ databases">
        <title>The yeast mating-type switching endonuclease HO is a domesticated member of an unorthodox homing genetic element family.</title>
        <authorList>
            <person name="Coughlan A.Y."/>
            <person name="Lombardi L."/>
            <person name="Braun-Galleani S."/>
            <person name="Martos A.R."/>
            <person name="Galeote V."/>
            <person name="Bigey F."/>
            <person name="Dequin S."/>
            <person name="Byrne K.P."/>
            <person name="Wolfe K.H."/>
        </authorList>
    </citation>
    <scope>NUCLEOTIDE SEQUENCE [LARGE SCALE GENOMIC DNA]</scope>
    <source>
        <strain evidence="11 12">NRRL Y-6702</strain>
    </source>
</reference>
<feature type="compositionally biased region" description="Polar residues" evidence="7">
    <location>
        <begin position="76"/>
        <end position="86"/>
    </location>
</feature>
<dbReference type="GeneID" id="59234739"/>
<name>A0A7H9AXD8_ZYGMR</name>
<sequence>MHQSRPITKIVHLLNEQDDSDLSIQCQVPLSGSTLDMGNDKRSHALAANAAPRVSKKPPTSKGNNGQKVRTLGSELVSSKSESTTPFAKKSQASKSKSSGQFDIERLRRTKITPGRNSSTLKVYHENSGLFYEISTNSVPVFKVLKSQVPDPIVFYESVKDLGSQHGCVKLVFCDSNGAFQYEEKESCDKFGGNPDQFWFRAVTQFTGSLGANKQHMYEFYRDLLNYHEMTKDEGQNFSRVPSINKRVLDLYRLFNCVRLRGGYEAVCQEKLWAQIGRELGYSGRIMSSLSTSLRLAYVKVLLGYEQYLKNKNEKGPHEVAIPMIEQKQDDGFLNQGADNEYIFEVAHSAAEYKVLRELSEVKGCTKHYSVESHGVCTDKHNHSLPRCESNAWQVGLETYESNVFNSHCSPIYDLRQYYEKSERHIESLRTKYANSSSEFTSNFQEFEQPNFERLFFEFLSSGKEPHFVDTGLGLEAAAHNFGSSFIPNNKDKYNAFKDQWNLENFPLQENSLLRHLDLDFRNYTHTTVNVGMLFSVEGWHTNGNFLPSINYNHLGAAKLWYVVPSTDMEKFELLVETINNKLHFENSQVSPPCIYDEKLKNSEFYKCYSESALLLHDEWVGPEKSSRAAGKTTSQKSLPGDLLLHPKLLERHGIKWLTVTQESGTYIFTFPKAYTSNIASGFCASENAFFAPHSWLCNNILEGSEWFYKNNMLPGILPFQFLLNITSYKDNTSFSRTAKHILKQLAQEEIHYRSKVRKALNEKGCIKNKFDYISDISFKPAGGSKVVITDSLDTKTLTCEEFLKMITESELEKLSACERKVLLQNSQLHIYCSDERIMSILSESDDLCNSNKYEGEDSNDVLFKNLKALQKEGTVPLAILEGLSRKINPEIPWFAEFEELLFKVRALQQDCERILSSFTSSCQVDAFENLGNGLNLDEPQVGNGDLDLAFFHSIVHKIEESCVTFPSMFEVLRRRGDVNAFEVKLKESLQSKTLVDLKYAYSLGRWLNVASKYLEPVVYWMCRNKWLESYQTLLTSNSKHISVAYTIHDLHSFLKYGIKYCGAEQSEKLQKVKQIIVKSQNVINLINGILNHKHTGEFKLDDLKNVVQMAFEECLPVNQELTTTLVSILNAVNGAKDKLSPLLQMIDVNRPFQFQLIEGIKKNSKDSLQLLTKFDGSTNDKRIAMSDVLSQKFFSDNIKACKNWINKVNKIFTKSKREKLRNRLLSALDVKFDKYHKKDDSEPTENQEIYCFCRRGDIGGTMIECEVCKEWYHTGCIAPHTWKLPQDSNSVFVCSVCSPRVCVSSASIDYSIIQNLFLESVKLKLAPDRQMLSDVSSIFESLFLFKIDMMERLSISEGQLAPDVTLNQAKHYLRKLIKSNCRFASWDGVLEAFCQVKNVELNEDLKSRRLVILTGPESIMHANETSVASSTTSDVPNTPEKAEDAERKIKIEKD</sequence>
<evidence type="ECO:0000256" key="1">
    <source>
        <dbReference type="ARBA" id="ARBA00004123"/>
    </source>
</evidence>
<dbReference type="InterPro" id="IPR003347">
    <property type="entry name" value="JmjC_dom"/>
</dbReference>
<dbReference type="Proteomes" id="UP000509704">
    <property type="component" value="Chromosome 2"/>
</dbReference>
<dbReference type="InterPro" id="IPR036431">
    <property type="entry name" value="ARID_dom_sf"/>
</dbReference>
<organism evidence="11 12">
    <name type="scientific">Zygotorulaspora mrakii</name>
    <name type="common">Zygosaccharomyces mrakii</name>
    <dbReference type="NCBI Taxonomy" id="42260"/>
    <lineage>
        <taxon>Eukaryota</taxon>
        <taxon>Fungi</taxon>
        <taxon>Dikarya</taxon>
        <taxon>Ascomycota</taxon>
        <taxon>Saccharomycotina</taxon>
        <taxon>Saccharomycetes</taxon>
        <taxon>Saccharomycetales</taxon>
        <taxon>Saccharomycetaceae</taxon>
        <taxon>Zygotorulaspora</taxon>
    </lineage>
</organism>
<dbReference type="Gene3D" id="1.10.150.60">
    <property type="entry name" value="ARID DNA-binding domain"/>
    <property type="match status" value="1"/>
</dbReference>
<dbReference type="PROSITE" id="PS51011">
    <property type="entry name" value="ARID"/>
    <property type="match status" value="1"/>
</dbReference>
<dbReference type="CDD" id="cd15518">
    <property type="entry name" value="PHD_Ecm5p_Lid2p_like"/>
    <property type="match status" value="1"/>
</dbReference>
<protein>
    <recommendedName>
        <fullName evidence="13">[Histone H3]-trimethyl-L-lysine(4) demethylase</fullName>
    </recommendedName>
</protein>
<evidence type="ECO:0000256" key="2">
    <source>
        <dbReference type="ARBA" id="ARBA00022723"/>
    </source>
</evidence>
<dbReference type="Gene3D" id="2.60.120.650">
    <property type="entry name" value="Cupin"/>
    <property type="match status" value="1"/>
</dbReference>
<dbReference type="PANTHER" id="PTHR10694">
    <property type="entry name" value="LYSINE-SPECIFIC DEMETHYLASE"/>
    <property type="match status" value="1"/>
</dbReference>
<dbReference type="GO" id="GO:0003677">
    <property type="term" value="F:DNA binding"/>
    <property type="evidence" value="ECO:0007669"/>
    <property type="project" value="InterPro"/>
</dbReference>
<evidence type="ECO:0000256" key="5">
    <source>
        <dbReference type="ARBA" id="ARBA00023242"/>
    </source>
</evidence>
<dbReference type="FunFam" id="3.30.40.10:FF:000776">
    <property type="entry name" value="Ecm5p"/>
    <property type="match status" value="1"/>
</dbReference>
<dbReference type="GO" id="GO:0010468">
    <property type="term" value="P:regulation of gene expression"/>
    <property type="evidence" value="ECO:0007669"/>
    <property type="project" value="TreeGrafter"/>
</dbReference>
<feature type="domain" description="ARID" evidence="9">
    <location>
        <begin position="214"/>
        <end position="310"/>
    </location>
</feature>
<dbReference type="InterPro" id="IPR001965">
    <property type="entry name" value="Znf_PHD"/>
</dbReference>
<comment type="subcellular location">
    <subcellularLocation>
        <location evidence="1">Nucleus</location>
    </subcellularLocation>
</comment>
<dbReference type="Pfam" id="PF00628">
    <property type="entry name" value="PHD"/>
    <property type="match status" value="1"/>
</dbReference>
<evidence type="ECO:0000256" key="6">
    <source>
        <dbReference type="PROSITE-ProRule" id="PRU00146"/>
    </source>
</evidence>
<dbReference type="PANTHER" id="PTHR10694:SF113">
    <property type="entry name" value="PROTEIN JUMONJI"/>
    <property type="match status" value="1"/>
</dbReference>
<dbReference type="InterPro" id="IPR019786">
    <property type="entry name" value="Zinc_finger_PHD-type_CS"/>
</dbReference>
<dbReference type="InterPro" id="IPR011011">
    <property type="entry name" value="Znf_FYVE_PHD"/>
</dbReference>
<dbReference type="SUPFAM" id="SSF57903">
    <property type="entry name" value="FYVE/PHD zinc finger"/>
    <property type="match status" value="1"/>
</dbReference>
<feature type="region of interest" description="Disordered" evidence="7">
    <location>
        <begin position="35"/>
        <end position="111"/>
    </location>
</feature>
<dbReference type="KEGG" id="zmk:HG535_0B01160"/>
<feature type="compositionally biased region" description="Low complexity" evidence="7">
    <location>
        <begin position="88"/>
        <end position="99"/>
    </location>
</feature>
<keyword evidence="12" id="KW-1185">Reference proteome</keyword>
<dbReference type="InterPro" id="IPR013083">
    <property type="entry name" value="Znf_RING/FYVE/PHD"/>
</dbReference>
<dbReference type="GO" id="GO:0006338">
    <property type="term" value="P:chromatin remodeling"/>
    <property type="evidence" value="ECO:0007669"/>
    <property type="project" value="TreeGrafter"/>
</dbReference>